<dbReference type="PANTHER" id="PTHR22545">
    <property type="entry name" value="CENTROSOMAL PROTEIN OF 95 KDA"/>
    <property type="match status" value="1"/>
</dbReference>
<dbReference type="GO" id="GO:0000922">
    <property type="term" value="C:spindle pole"/>
    <property type="evidence" value="ECO:0007669"/>
    <property type="project" value="InterPro"/>
</dbReference>
<evidence type="ECO:0000313" key="2">
    <source>
        <dbReference type="EMBL" id="KAK2564182.1"/>
    </source>
</evidence>
<name>A0AAD9V7T4_ACRCE</name>
<proteinExistence type="predicted"/>
<reference evidence="2" key="1">
    <citation type="journal article" date="2023" name="G3 (Bethesda)">
        <title>Whole genome assembly and annotation of the endangered Caribbean coral Acropora cervicornis.</title>
        <authorList>
            <person name="Selwyn J.D."/>
            <person name="Vollmer S.V."/>
        </authorList>
    </citation>
    <scope>NUCLEOTIDE SEQUENCE</scope>
    <source>
        <strain evidence="2">K2</strain>
    </source>
</reference>
<accession>A0AAD9V7T4</accession>
<evidence type="ECO:0000256" key="1">
    <source>
        <dbReference type="SAM" id="Coils"/>
    </source>
</evidence>
<reference evidence="2" key="2">
    <citation type="journal article" date="2023" name="Science">
        <title>Genomic signatures of disease resistance in endangered staghorn corals.</title>
        <authorList>
            <person name="Vollmer S.V."/>
            <person name="Selwyn J.D."/>
            <person name="Despard B.A."/>
            <person name="Roesel C.L."/>
        </authorList>
    </citation>
    <scope>NUCLEOTIDE SEQUENCE</scope>
    <source>
        <strain evidence="2">K2</strain>
    </source>
</reference>
<gene>
    <name evidence="2" type="ORF">P5673_012423</name>
</gene>
<dbReference type="EMBL" id="JARQWQ010000023">
    <property type="protein sequence ID" value="KAK2564182.1"/>
    <property type="molecule type" value="Genomic_DNA"/>
</dbReference>
<sequence>MRARMLKRQTREEQIFKKLFHDGLEIQKQRIRELREYAREKREALAQRQQNDIESLENFYRDQFAMLAEGIAREKFEMEVREKAQEKVVRQMRRELRCKLEREVKEFQDNLQRDEDSAYFRQLEADRLRGKFQLASQSALY</sequence>
<dbReference type="Proteomes" id="UP001249851">
    <property type="component" value="Unassembled WGS sequence"/>
</dbReference>
<dbReference type="PANTHER" id="PTHR22545:SF0">
    <property type="entry name" value="CENTROSOMAL PROTEIN OF 95 KDA"/>
    <property type="match status" value="1"/>
</dbReference>
<keyword evidence="1" id="KW-0175">Coiled coil</keyword>
<organism evidence="2 3">
    <name type="scientific">Acropora cervicornis</name>
    <name type="common">Staghorn coral</name>
    <dbReference type="NCBI Taxonomy" id="6130"/>
    <lineage>
        <taxon>Eukaryota</taxon>
        <taxon>Metazoa</taxon>
        <taxon>Cnidaria</taxon>
        <taxon>Anthozoa</taxon>
        <taxon>Hexacorallia</taxon>
        <taxon>Scleractinia</taxon>
        <taxon>Astrocoeniina</taxon>
        <taxon>Acroporidae</taxon>
        <taxon>Acropora</taxon>
    </lineage>
</organism>
<dbReference type="InterPro" id="IPR026619">
    <property type="entry name" value="CEP95"/>
</dbReference>
<feature type="coiled-coil region" evidence="1">
    <location>
        <begin position="24"/>
        <end position="51"/>
    </location>
</feature>
<dbReference type="GO" id="GO:0005813">
    <property type="term" value="C:centrosome"/>
    <property type="evidence" value="ECO:0007669"/>
    <property type="project" value="InterPro"/>
</dbReference>
<evidence type="ECO:0000313" key="3">
    <source>
        <dbReference type="Proteomes" id="UP001249851"/>
    </source>
</evidence>
<keyword evidence="3" id="KW-1185">Reference proteome</keyword>
<dbReference type="AlphaFoldDB" id="A0AAD9V7T4"/>
<protein>
    <submittedName>
        <fullName evidence="2">Centrosomal protein of 95 kDa</fullName>
    </submittedName>
</protein>
<comment type="caution">
    <text evidence="2">The sequence shown here is derived from an EMBL/GenBank/DDBJ whole genome shotgun (WGS) entry which is preliminary data.</text>
</comment>